<organism evidence="3 4">
    <name type="scientific">Planosporangium flavigriseum</name>
    <dbReference type="NCBI Taxonomy" id="373681"/>
    <lineage>
        <taxon>Bacteria</taxon>
        <taxon>Bacillati</taxon>
        <taxon>Actinomycetota</taxon>
        <taxon>Actinomycetes</taxon>
        <taxon>Micromonosporales</taxon>
        <taxon>Micromonosporaceae</taxon>
        <taxon>Planosporangium</taxon>
    </lineage>
</organism>
<feature type="transmembrane region" description="Helical" evidence="1">
    <location>
        <begin position="432"/>
        <end position="451"/>
    </location>
</feature>
<keyword evidence="1" id="KW-1133">Transmembrane helix</keyword>
<feature type="domain" description="Glycosyltransferase 2-like" evidence="2">
    <location>
        <begin position="231"/>
        <end position="444"/>
    </location>
</feature>
<keyword evidence="4" id="KW-1185">Reference proteome</keyword>
<feature type="transmembrane region" description="Helical" evidence="1">
    <location>
        <begin position="57"/>
        <end position="77"/>
    </location>
</feature>
<accession>A0A8J3LUG5</accession>
<dbReference type="InterPro" id="IPR027389">
    <property type="entry name" value="B_mannosylTrfase_Bre-3/Egh"/>
</dbReference>
<evidence type="ECO:0000259" key="2">
    <source>
        <dbReference type="Pfam" id="PF13632"/>
    </source>
</evidence>
<gene>
    <name evidence="3" type="ORF">Pfl04_22250</name>
</gene>
<dbReference type="EMBL" id="BONU01000012">
    <property type="protein sequence ID" value="GIG73821.1"/>
    <property type="molecule type" value="Genomic_DNA"/>
</dbReference>
<reference evidence="3" key="1">
    <citation type="submission" date="2021-01" db="EMBL/GenBank/DDBJ databases">
        <title>Whole genome shotgun sequence of Planosporangium flavigriseum NBRC 105377.</title>
        <authorList>
            <person name="Komaki H."/>
            <person name="Tamura T."/>
        </authorList>
    </citation>
    <scope>NUCLEOTIDE SEQUENCE</scope>
    <source>
        <strain evidence="3">NBRC 105377</strain>
    </source>
</reference>
<name>A0A8J3LUG5_9ACTN</name>
<dbReference type="GO" id="GO:0005737">
    <property type="term" value="C:cytoplasm"/>
    <property type="evidence" value="ECO:0007669"/>
    <property type="project" value="TreeGrafter"/>
</dbReference>
<dbReference type="InterPro" id="IPR029044">
    <property type="entry name" value="Nucleotide-diphossugar_trans"/>
</dbReference>
<evidence type="ECO:0000313" key="3">
    <source>
        <dbReference type="EMBL" id="GIG73821.1"/>
    </source>
</evidence>
<evidence type="ECO:0000256" key="1">
    <source>
        <dbReference type="SAM" id="Phobius"/>
    </source>
</evidence>
<dbReference type="RefSeq" id="WP_203981314.1">
    <property type="nucleotide sequence ID" value="NZ_BAAAQJ010000008.1"/>
</dbReference>
<comment type="caution">
    <text evidence="3">The sequence shown here is derived from an EMBL/GenBank/DDBJ whole genome shotgun (WGS) entry which is preliminary data.</text>
</comment>
<dbReference type="SUPFAM" id="SSF53448">
    <property type="entry name" value="Nucleotide-diphospho-sugar transferases"/>
    <property type="match status" value="1"/>
</dbReference>
<feature type="transmembrane region" description="Helical" evidence="1">
    <location>
        <begin position="83"/>
        <end position="105"/>
    </location>
</feature>
<evidence type="ECO:0000313" key="4">
    <source>
        <dbReference type="Proteomes" id="UP000653674"/>
    </source>
</evidence>
<dbReference type="PANTHER" id="PTHR16779:SF1">
    <property type="entry name" value="BETA-1,4-MANNOSYLTRANSFERASE EGH"/>
    <property type="match status" value="1"/>
</dbReference>
<feature type="transmembrane region" description="Helical" evidence="1">
    <location>
        <begin position="398"/>
        <end position="426"/>
    </location>
</feature>
<protein>
    <recommendedName>
        <fullName evidence="2">Glycosyltransferase 2-like domain-containing protein</fullName>
    </recommendedName>
</protein>
<proteinExistence type="predicted"/>
<sequence>MGGQKAAPPDWDAWLDWGAWLAGREALSTGQFRGALTLFGPQQARELHRRLARWRPAYWPLVLSYLLIVVGDLWANAPSAGALGWPLTVLWTWPIFTTLTGILGIRRTRKALRESEARWSGRGLTRSERFLIVVVPTIGRHDIYPALERSVLSYIAYLPRCFPRLRIDIVIDEGCEATERIARLAAGSELIRLVTVPRRYRTANGTKFKARATHYSHELRIREHEDCDDVWVLHMDDDTGVGPDTALAMARFIEEQVQAGHDAKHLAQGILTYPREYAVNTLTWLADSVRPAEDVGRFSTWTGSGTPRAGVHGELLLVRASIEATIGWDFGPRSIVEDAQFAMIFSARYEGRSAWFGGRCYGASPATLHDFFRQRERWSWGLAGLVFNRSLQLRNRLLLGYSVMSWVVGPITNVGVVLFLSILLASNTSPEMLLVIPVWALNMAYTIWMYWEGLRVNAGVSGGGRRKWWEPLAVILLIPIFGMLEGLPGLRGFLKFAQRAENKFMVIAKPS</sequence>
<dbReference type="InterPro" id="IPR001173">
    <property type="entry name" value="Glyco_trans_2-like"/>
</dbReference>
<dbReference type="Pfam" id="PF13632">
    <property type="entry name" value="Glyco_trans_2_3"/>
    <property type="match status" value="1"/>
</dbReference>
<dbReference type="AlphaFoldDB" id="A0A8J3LUG5"/>
<dbReference type="PANTHER" id="PTHR16779">
    <property type="entry name" value="BETA-1,4-MANNOSYLTRANSFERASE EGH"/>
    <property type="match status" value="1"/>
</dbReference>
<keyword evidence="1" id="KW-0472">Membrane</keyword>
<dbReference type="Proteomes" id="UP000653674">
    <property type="component" value="Unassembled WGS sequence"/>
</dbReference>
<dbReference type="GO" id="GO:0019187">
    <property type="term" value="F:beta-1,4-mannosyltransferase activity"/>
    <property type="evidence" value="ECO:0007669"/>
    <property type="project" value="InterPro"/>
</dbReference>
<keyword evidence="1" id="KW-0812">Transmembrane</keyword>
<feature type="transmembrane region" description="Helical" evidence="1">
    <location>
        <begin position="472"/>
        <end position="494"/>
    </location>
</feature>